<dbReference type="Proteomes" id="UP001596233">
    <property type="component" value="Unassembled WGS sequence"/>
</dbReference>
<reference evidence="3" key="1">
    <citation type="journal article" date="2019" name="Int. J. Syst. Evol. Microbiol.">
        <title>The Global Catalogue of Microorganisms (GCM) 10K type strain sequencing project: providing services to taxonomists for standard genome sequencing and annotation.</title>
        <authorList>
            <consortium name="The Broad Institute Genomics Platform"/>
            <consortium name="The Broad Institute Genome Sequencing Center for Infectious Disease"/>
            <person name="Wu L."/>
            <person name="Ma J."/>
        </authorList>
    </citation>
    <scope>NUCLEOTIDE SEQUENCE [LARGE SCALE GENOMIC DNA]</scope>
    <source>
        <strain evidence="3">PCU 280</strain>
    </source>
</reference>
<proteinExistence type="predicted"/>
<dbReference type="InterPro" id="IPR029058">
    <property type="entry name" value="AB_hydrolase_fold"/>
</dbReference>
<protein>
    <submittedName>
        <fullName evidence="2">Lipase family protein</fullName>
    </submittedName>
</protein>
<dbReference type="SUPFAM" id="SSF53474">
    <property type="entry name" value="alpha/beta-Hydrolases"/>
    <property type="match status" value="1"/>
</dbReference>
<dbReference type="CDD" id="cd00519">
    <property type="entry name" value="Lipase_3"/>
    <property type="match status" value="1"/>
</dbReference>
<feature type="domain" description="Fungal lipase-type" evidence="1">
    <location>
        <begin position="72"/>
        <end position="202"/>
    </location>
</feature>
<accession>A0ABW1V889</accession>
<evidence type="ECO:0000259" key="1">
    <source>
        <dbReference type="Pfam" id="PF01764"/>
    </source>
</evidence>
<evidence type="ECO:0000313" key="3">
    <source>
        <dbReference type="Proteomes" id="UP001596233"/>
    </source>
</evidence>
<dbReference type="InterPro" id="IPR051218">
    <property type="entry name" value="Sec_MonoDiacylglyc_Lipase"/>
</dbReference>
<organism evidence="2 3">
    <name type="scientific">Paenibacillus septentrionalis</name>
    <dbReference type="NCBI Taxonomy" id="429342"/>
    <lineage>
        <taxon>Bacteria</taxon>
        <taxon>Bacillati</taxon>
        <taxon>Bacillota</taxon>
        <taxon>Bacilli</taxon>
        <taxon>Bacillales</taxon>
        <taxon>Paenibacillaceae</taxon>
        <taxon>Paenibacillus</taxon>
    </lineage>
</organism>
<keyword evidence="3" id="KW-1185">Reference proteome</keyword>
<dbReference type="PANTHER" id="PTHR45856">
    <property type="entry name" value="ALPHA/BETA-HYDROLASES SUPERFAMILY PROTEIN"/>
    <property type="match status" value="1"/>
</dbReference>
<dbReference type="Pfam" id="PF01764">
    <property type="entry name" value="Lipase_3"/>
    <property type="match status" value="1"/>
</dbReference>
<dbReference type="RefSeq" id="WP_379235309.1">
    <property type="nucleotide sequence ID" value="NZ_JBHSTE010000004.1"/>
</dbReference>
<dbReference type="InterPro" id="IPR002921">
    <property type="entry name" value="Fungal_lipase-type"/>
</dbReference>
<sequence length="271" mass="30684">MSQKRIVYEPNYESALFLAALCNQTYVQFANKETGAFIKPDHYDLIGSIMTTEFGIDNDRYGFVLSSEQHSIIAFRGSSTSIDWVHDFIAQQTEYLPKKNAGYTHKGFTDIYYMLRQQVMELLSEVDPSHTLYITGHSLGGALATLAALDIATNTPFHGPIVYTFGAPRVGDPAFVRAYNYTVPVHWRFQNKYDIVPHLPTLVYHSPQTDETYFYLHVKGEVQRNFRQGSISTNHIMSSYFHDLAEDMPDIAQAICSSPLGFCPVALELEL</sequence>
<dbReference type="PANTHER" id="PTHR45856:SF24">
    <property type="entry name" value="FUNGAL LIPASE-LIKE DOMAIN-CONTAINING PROTEIN"/>
    <property type="match status" value="1"/>
</dbReference>
<comment type="caution">
    <text evidence="2">The sequence shown here is derived from an EMBL/GenBank/DDBJ whole genome shotgun (WGS) entry which is preliminary data.</text>
</comment>
<name>A0ABW1V889_9BACL</name>
<evidence type="ECO:0000313" key="2">
    <source>
        <dbReference type="EMBL" id="MFC6333635.1"/>
    </source>
</evidence>
<dbReference type="EMBL" id="JBHSTE010000004">
    <property type="protein sequence ID" value="MFC6333635.1"/>
    <property type="molecule type" value="Genomic_DNA"/>
</dbReference>
<dbReference type="Gene3D" id="3.40.50.1820">
    <property type="entry name" value="alpha/beta hydrolase"/>
    <property type="match status" value="1"/>
</dbReference>
<gene>
    <name evidence="2" type="ORF">ACFP56_13485</name>
</gene>